<evidence type="ECO:0000313" key="3">
    <source>
        <dbReference type="EMBL" id="KAK8166569.1"/>
    </source>
</evidence>
<reference evidence="3 4" key="1">
    <citation type="journal article" date="2022" name="G3 (Bethesda)">
        <title>Enemy or ally: a genomic approach to elucidate the lifestyle of Phyllosticta citrichinaensis.</title>
        <authorList>
            <person name="Buijs V.A."/>
            <person name="Groenewald J.Z."/>
            <person name="Haridas S."/>
            <person name="LaButti K.M."/>
            <person name="Lipzen A."/>
            <person name="Martin F.M."/>
            <person name="Barry K."/>
            <person name="Grigoriev I.V."/>
            <person name="Crous P.W."/>
            <person name="Seidl M.F."/>
        </authorList>
    </citation>
    <scope>NUCLEOTIDE SEQUENCE [LARGE SCALE GENOMIC DNA]</scope>
    <source>
        <strain evidence="3 4">CBS 129764</strain>
    </source>
</reference>
<feature type="region of interest" description="Disordered" evidence="1">
    <location>
        <begin position="1"/>
        <end position="23"/>
    </location>
</feature>
<sequence length="188" mass="20378">MTAGLVGETPEGTTRDWMTGTAPHLGGARDVGRLRRRGEPLAVGLLRRDVWFGLVWFALSTLTLTLTLTLTGTNKQFRSVGRRRRRVGLLVARRPKSLVKAWPGAARPRKTTASAAPAQTAQLLFPADKRSPSDNASTQDNNFHFSRLVCIARLATERTQCNAGASPSFDVEASLSGIHGAGRASFWP</sequence>
<evidence type="ECO:0000313" key="4">
    <source>
        <dbReference type="Proteomes" id="UP001456524"/>
    </source>
</evidence>
<comment type="caution">
    <text evidence="3">The sequence shown here is derived from an EMBL/GenBank/DDBJ whole genome shotgun (WGS) entry which is preliminary data.</text>
</comment>
<keyword evidence="2" id="KW-0472">Membrane</keyword>
<feature type="transmembrane region" description="Helical" evidence="2">
    <location>
        <begin position="50"/>
        <end position="73"/>
    </location>
</feature>
<organism evidence="3 4">
    <name type="scientific">Phyllosticta citrichinensis</name>
    <dbReference type="NCBI Taxonomy" id="1130410"/>
    <lineage>
        <taxon>Eukaryota</taxon>
        <taxon>Fungi</taxon>
        <taxon>Dikarya</taxon>
        <taxon>Ascomycota</taxon>
        <taxon>Pezizomycotina</taxon>
        <taxon>Dothideomycetes</taxon>
        <taxon>Dothideomycetes incertae sedis</taxon>
        <taxon>Botryosphaeriales</taxon>
        <taxon>Phyllostictaceae</taxon>
        <taxon>Phyllosticta</taxon>
    </lineage>
</organism>
<keyword evidence="2" id="KW-1133">Transmembrane helix</keyword>
<name>A0ABR1XTH4_9PEZI</name>
<proteinExistence type="predicted"/>
<dbReference type="EMBL" id="JBBWUH010000005">
    <property type="protein sequence ID" value="KAK8166569.1"/>
    <property type="molecule type" value="Genomic_DNA"/>
</dbReference>
<accession>A0ABR1XTH4</accession>
<keyword evidence="2" id="KW-0812">Transmembrane</keyword>
<gene>
    <name evidence="3" type="ORF">IWX90DRAFT_217062</name>
</gene>
<evidence type="ECO:0000256" key="1">
    <source>
        <dbReference type="SAM" id="MobiDB-lite"/>
    </source>
</evidence>
<evidence type="ECO:0000256" key="2">
    <source>
        <dbReference type="SAM" id="Phobius"/>
    </source>
</evidence>
<dbReference type="Proteomes" id="UP001456524">
    <property type="component" value="Unassembled WGS sequence"/>
</dbReference>
<protein>
    <submittedName>
        <fullName evidence="3">Uncharacterized protein</fullName>
    </submittedName>
</protein>
<keyword evidence="4" id="KW-1185">Reference proteome</keyword>